<proteinExistence type="predicted"/>
<dbReference type="Proteomes" id="UP000189761">
    <property type="component" value="Unassembled WGS sequence"/>
</dbReference>
<accession>A0A8E2IGI2</accession>
<evidence type="ECO:0000313" key="2">
    <source>
        <dbReference type="EMBL" id="OOP69526.1"/>
    </source>
</evidence>
<dbReference type="EMBL" id="MTLA01000050">
    <property type="protein sequence ID" value="OOP69526.1"/>
    <property type="molecule type" value="Genomic_DNA"/>
</dbReference>
<dbReference type="RefSeq" id="WP_078109541.1">
    <property type="nucleotide sequence ID" value="NZ_CP065424.1"/>
</dbReference>
<gene>
    <name evidence="2" type="ORF">BWZ43_04605</name>
</gene>
<reference evidence="2 3" key="1">
    <citation type="submission" date="2017-01" db="EMBL/GenBank/DDBJ databases">
        <title>Draft genome sequence of Bacillus oleronius.</title>
        <authorList>
            <person name="Allam M."/>
        </authorList>
    </citation>
    <scope>NUCLEOTIDE SEQUENCE [LARGE SCALE GENOMIC DNA]</scope>
    <source>
        <strain evidence="2 3">DSM 9356</strain>
    </source>
</reference>
<protein>
    <recommendedName>
        <fullName evidence="1">Phage tail fibre protein N-terminal domain-containing protein</fullName>
    </recommendedName>
</protein>
<feature type="domain" description="Phage tail fibre protein N-terminal" evidence="1">
    <location>
        <begin position="7"/>
        <end position="143"/>
    </location>
</feature>
<comment type="caution">
    <text evidence="2">The sequence shown here is derived from an EMBL/GenBank/DDBJ whole genome shotgun (WGS) entry which is preliminary data.</text>
</comment>
<evidence type="ECO:0000259" key="1">
    <source>
        <dbReference type="Pfam" id="PF12571"/>
    </source>
</evidence>
<evidence type="ECO:0000313" key="3">
    <source>
        <dbReference type="Proteomes" id="UP000189761"/>
    </source>
</evidence>
<sequence>MADYTGMALTKKGRMLQAKAESGVQLKFTKVSIGDGENNGQNIDDLTSLISPKKDLGISGIQVDNSGYCRIHTSITNEGLTEPFYVQEVGLFAEDPDEGEILFAITFAKEADFLPANGGNTGVNAEFEIIVVVGNAKEITAVISNTGYVSREEFNKLVIRVDAIGQRAEKNTDDISKLSLKLTNLEQSFSNNFTNNQFTEDFYTLDDVIVSRGVYDSVNKRLVI</sequence>
<keyword evidence="3" id="KW-1185">Reference proteome</keyword>
<dbReference type="AlphaFoldDB" id="A0A8E2IGI2"/>
<dbReference type="InterPro" id="IPR022225">
    <property type="entry name" value="Phage_tail_fibre_N"/>
</dbReference>
<organism evidence="2 3">
    <name type="scientific">Heyndrickxia oleronia</name>
    <dbReference type="NCBI Taxonomy" id="38875"/>
    <lineage>
        <taxon>Bacteria</taxon>
        <taxon>Bacillati</taxon>
        <taxon>Bacillota</taxon>
        <taxon>Bacilli</taxon>
        <taxon>Bacillales</taxon>
        <taxon>Bacillaceae</taxon>
        <taxon>Heyndrickxia</taxon>
    </lineage>
</organism>
<dbReference type="Pfam" id="PF12571">
    <property type="entry name" value="Phage_tail_fib"/>
    <property type="match status" value="1"/>
</dbReference>
<name>A0A8E2IGI2_9BACI</name>